<dbReference type="AlphaFoldDB" id="A0A0M6YNI7"/>
<sequence>MLDFLVLKAGTVVGRAENEATIYDAHVELTSNVVDAAILILRMVINPPDEDS</sequence>
<gene>
    <name evidence="1" type="ORF">JDO7802_03484</name>
</gene>
<name>A0A0M6YNI7_9RHOB</name>
<reference evidence="1 2" key="1">
    <citation type="submission" date="2015-07" db="EMBL/GenBank/DDBJ databases">
        <authorList>
            <person name="Noorani M."/>
        </authorList>
    </citation>
    <scope>NUCLEOTIDE SEQUENCE [LARGE SCALE GENOMIC DNA]</scope>
    <source>
        <strain evidence="1 2">CECT 7802</strain>
    </source>
</reference>
<evidence type="ECO:0000313" key="1">
    <source>
        <dbReference type="EMBL" id="CTQ51444.1"/>
    </source>
</evidence>
<organism evidence="1 2">
    <name type="scientific">Jannaschia donghaensis</name>
    <dbReference type="NCBI Taxonomy" id="420998"/>
    <lineage>
        <taxon>Bacteria</taxon>
        <taxon>Pseudomonadati</taxon>
        <taxon>Pseudomonadota</taxon>
        <taxon>Alphaproteobacteria</taxon>
        <taxon>Rhodobacterales</taxon>
        <taxon>Roseobacteraceae</taxon>
        <taxon>Jannaschia</taxon>
    </lineage>
</organism>
<keyword evidence="2" id="KW-1185">Reference proteome</keyword>
<dbReference type="EMBL" id="CXSU01000012">
    <property type="protein sequence ID" value="CTQ51444.1"/>
    <property type="molecule type" value="Genomic_DNA"/>
</dbReference>
<proteinExistence type="predicted"/>
<dbReference type="Proteomes" id="UP000049222">
    <property type="component" value="Unassembled WGS sequence"/>
</dbReference>
<accession>A0A0M6YNI7</accession>
<protein>
    <submittedName>
        <fullName evidence="1">Uncharacterized protein</fullName>
    </submittedName>
</protein>
<evidence type="ECO:0000313" key="2">
    <source>
        <dbReference type="Proteomes" id="UP000049222"/>
    </source>
</evidence>